<keyword evidence="1" id="KW-1133">Transmembrane helix</keyword>
<feature type="transmembrane region" description="Helical" evidence="1">
    <location>
        <begin position="12"/>
        <end position="39"/>
    </location>
</feature>
<dbReference type="Proteomes" id="UP000003835">
    <property type="component" value="Unassembled WGS sequence"/>
</dbReference>
<keyword evidence="1" id="KW-0812">Transmembrane</keyword>
<dbReference type="AlphaFoldDB" id="B4VWS9"/>
<gene>
    <name evidence="2" type="ORF">MC7420_3626</name>
</gene>
<name>B4VWS9_9CYAN</name>
<protein>
    <submittedName>
        <fullName evidence="2">Uncharacterized protein</fullName>
    </submittedName>
</protein>
<reference evidence="2 3" key="1">
    <citation type="submission" date="2008-07" db="EMBL/GenBank/DDBJ databases">
        <authorList>
            <person name="Tandeau de Marsac N."/>
            <person name="Ferriera S."/>
            <person name="Johnson J."/>
            <person name="Kravitz S."/>
            <person name="Beeson K."/>
            <person name="Sutton G."/>
            <person name="Rogers Y.-H."/>
            <person name="Friedman R."/>
            <person name="Frazier M."/>
            <person name="Venter J.C."/>
        </authorList>
    </citation>
    <scope>NUCLEOTIDE SEQUENCE [LARGE SCALE GENOMIC DNA]</scope>
    <source>
        <strain evidence="2 3">PCC 7420</strain>
    </source>
</reference>
<evidence type="ECO:0000256" key="1">
    <source>
        <dbReference type="SAM" id="Phobius"/>
    </source>
</evidence>
<evidence type="ECO:0000313" key="3">
    <source>
        <dbReference type="Proteomes" id="UP000003835"/>
    </source>
</evidence>
<keyword evidence="3" id="KW-1185">Reference proteome</keyword>
<sequence>MTRGLQISGLRYNLIAEFCLGVEIFIPFFIALLRTLVIIT</sequence>
<dbReference type="HOGENOM" id="CLU_3287897_0_0_3"/>
<dbReference type="EMBL" id="DS989857">
    <property type="protein sequence ID" value="EDX73452.1"/>
    <property type="molecule type" value="Genomic_DNA"/>
</dbReference>
<accession>B4VWS9</accession>
<organism evidence="2 3">
    <name type="scientific">Coleofasciculus chthonoplastes PCC 7420</name>
    <dbReference type="NCBI Taxonomy" id="118168"/>
    <lineage>
        <taxon>Bacteria</taxon>
        <taxon>Bacillati</taxon>
        <taxon>Cyanobacteriota</taxon>
        <taxon>Cyanophyceae</taxon>
        <taxon>Coleofasciculales</taxon>
        <taxon>Coleofasciculaceae</taxon>
        <taxon>Coleofasciculus</taxon>
    </lineage>
</organism>
<evidence type="ECO:0000313" key="2">
    <source>
        <dbReference type="EMBL" id="EDX73452.1"/>
    </source>
</evidence>
<proteinExistence type="predicted"/>
<keyword evidence="1" id="KW-0472">Membrane</keyword>